<keyword evidence="14 20" id="KW-0511">Multifunctional enzyme</keyword>
<evidence type="ECO:0000256" key="4">
    <source>
        <dbReference type="ARBA" id="ARBA00007707"/>
    </source>
</evidence>
<keyword evidence="15 20" id="KW-0012">Acyltransferase</keyword>
<dbReference type="GO" id="GO:0005737">
    <property type="term" value="C:cytoplasm"/>
    <property type="evidence" value="ECO:0007669"/>
    <property type="project" value="UniProtKB-SubCell"/>
</dbReference>
<feature type="binding site" evidence="20">
    <location>
        <position position="75"/>
    </location>
    <ligand>
        <name>UDP-N-acetyl-alpha-D-glucosamine</name>
        <dbReference type="ChEBI" id="CHEBI:57705"/>
    </ligand>
</feature>
<evidence type="ECO:0000256" key="7">
    <source>
        <dbReference type="ARBA" id="ARBA00022679"/>
    </source>
</evidence>
<accession>A0A1M6FGT9</accession>
<dbReference type="InterPro" id="IPR005835">
    <property type="entry name" value="NTP_transferase_dom"/>
</dbReference>
<feature type="binding site" evidence="20">
    <location>
        <position position="352"/>
    </location>
    <ligand>
        <name>UDP-N-acetyl-alpha-D-glucosamine</name>
        <dbReference type="ChEBI" id="CHEBI:57705"/>
    </ligand>
</feature>
<feature type="binding site" evidence="20">
    <location>
        <position position="104"/>
    </location>
    <ligand>
        <name>Mg(2+)</name>
        <dbReference type="ChEBI" id="CHEBI:18420"/>
    </ligand>
</feature>
<keyword evidence="8 20" id="KW-0548">Nucleotidyltransferase</keyword>
<feature type="binding site" evidence="20">
    <location>
        <position position="334"/>
    </location>
    <ligand>
        <name>UDP-N-acetyl-alpha-D-glucosamine</name>
        <dbReference type="ChEBI" id="CHEBI:57705"/>
    </ligand>
</feature>
<dbReference type="GO" id="GO:0016020">
    <property type="term" value="C:membrane"/>
    <property type="evidence" value="ECO:0007669"/>
    <property type="project" value="GOC"/>
</dbReference>
<evidence type="ECO:0000256" key="12">
    <source>
        <dbReference type="ARBA" id="ARBA00022960"/>
    </source>
</evidence>
<comment type="similarity">
    <text evidence="5 20">In the N-terminal section; belongs to the N-acetylglucosamine-1-phosphate uridyltransferase family.</text>
</comment>
<comment type="caution">
    <text evidence="20">Lacks conserved residue(s) required for the propagation of feature annotation.</text>
</comment>
<feature type="binding site" evidence="20">
    <location>
        <position position="171"/>
    </location>
    <ligand>
        <name>UDP-N-acetyl-alpha-D-glucosamine</name>
        <dbReference type="ChEBI" id="CHEBI:57705"/>
    </ligand>
</feature>
<keyword evidence="7 20" id="KW-0808">Transferase</keyword>
<comment type="similarity">
    <text evidence="4 20">In the C-terminal section; belongs to the transferase hexapeptide repeat family.</text>
</comment>
<keyword evidence="12 20" id="KW-0133">Cell shape</keyword>
<evidence type="ECO:0000256" key="2">
    <source>
        <dbReference type="ARBA" id="ARBA00005166"/>
    </source>
</evidence>
<feature type="binding site" evidence="20">
    <location>
        <position position="156"/>
    </location>
    <ligand>
        <name>UDP-N-acetyl-alpha-D-glucosamine</name>
        <dbReference type="ChEBI" id="CHEBI:57705"/>
    </ligand>
</feature>
<keyword evidence="13 20" id="KW-0573">Peptidoglycan synthesis</keyword>
<dbReference type="InterPro" id="IPR038009">
    <property type="entry name" value="GlmU_C_LbH"/>
</dbReference>
<dbReference type="SUPFAM" id="SSF51161">
    <property type="entry name" value="Trimeric LpxA-like enzymes"/>
    <property type="match status" value="1"/>
</dbReference>
<evidence type="ECO:0000256" key="18">
    <source>
        <dbReference type="ARBA" id="ARBA00048493"/>
    </source>
</evidence>
<dbReference type="CDD" id="cd03353">
    <property type="entry name" value="LbH_GlmU_C"/>
    <property type="match status" value="1"/>
</dbReference>
<evidence type="ECO:0000256" key="6">
    <source>
        <dbReference type="ARBA" id="ARBA00022490"/>
    </source>
</evidence>
<keyword evidence="6 20" id="KW-0963">Cytoplasm</keyword>
<comment type="subcellular location">
    <subcellularLocation>
        <location evidence="1 20">Cytoplasm</location>
    </subcellularLocation>
</comment>
<evidence type="ECO:0000256" key="8">
    <source>
        <dbReference type="ARBA" id="ARBA00022695"/>
    </source>
</evidence>
<dbReference type="GO" id="GO:0000902">
    <property type="term" value="P:cell morphogenesis"/>
    <property type="evidence" value="ECO:0007669"/>
    <property type="project" value="UniProtKB-UniRule"/>
</dbReference>
<comment type="pathway">
    <text evidence="3 20">Nucleotide-sugar biosynthesis; UDP-N-acetyl-alpha-D-glucosamine biosynthesis; UDP-N-acetyl-alpha-D-glucosamine from N-acetyl-alpha-D-glucosamine 1-phosphate: step 1/1.</text>
</comment>
<evidence type="ECO:0000256" key="10">
    <source>
        <dbReference type="ARBA" id="ARBA00022737"/>
    </source>
</evidence>
<dbReference type="NCBIfam" id="NF010934">
    <property type="entry name" value="PRK14354.1"/>
    <property type="match status" value="1"/>
</dbReference>
<evidence type="ECO:0000256" key="11">
    <source>
        <dbReference type="ARBA" id="ARBA00022842"/>
    </source>
</evidence>
<dbReference type="Pfam" id="PF00483">
    <property type="entry name" value="NTP_transferase"/>
    <property type="match status" value="1"/>
</dbReference>
<feature type="region of interest" description="Linker" evidence="20">
    <location>
        <begin position="232"/>
        <end position="252"/>
    </location>
</feature>
<keyword evidence="9 20" id="KW-0479">Metal-binding</keyword>
<dbReference type="OrthoDB" id="9775031at2"/>
<evidence type="ECO:0000256" key="15">
    <source>
        <dbReference type="ARBA" id="ARBA00023315"/>
    </source>
</evidence>
<feature type="binding site" evidence="20">
    <location>
        <position position="378"/>
    </location>
    <ligand>
        <name>UDP-N-acetyl-alpha-D-glucosamine</name>
        <dbReference type="ChEBI" id="CHEBI:57705"/>
    </ligand>
</feature>
<dbReference type="Gene3D" id="2.160.10.10">
    <property type="entry name" value="Hexapeptide repeat proteins"/>
    <property type="match status" value="1"/>
</dbReference>
<evidence type="ECO:0000256" key="1">
    <source>
        <dbReference type="ARBA" id="ARBA00004496"/>
    </source>
</evidence>
<dbReference type="RefSeq" id="WP_110940264.1">
    <property type="nucleotide sequence ID" value="NZ_FQZV01000011.1"/>
</dbReference>
<feature type="binding site" evidence="20">
    <location>
        <position position="441"/>
    </location>
    <ligand>
        <name>acetyl-CoA</name>
        <dbReference type="ChEBI" id="CHEBI:57288"/>
    </ligand>
</feature>
<feature type="binding site" evidence="20">
    <location>
        <position position="424"/>
    </location>
    <ligand>
        <name>acetyl-CoA</name>
        <dbReference type="ChEBI" id="CHEBI:57288"/>
    </ligand>
</feature>
<dbReference type="Gene3D" id="3.90.550.10">
    <property type="entry name" value="Spore Coat Polysaccharide Biosynthesis Protein SpsA, Chain A"/>
    <property type="match status" value="1"/>
</dbReference>
<dbReference type="Pfam" id="PF00132">
    <property type="entry name" value="Hexapep"/>
    <property type="match status" value="2"/>
</dbReference>
<gene>
    <name evidence="20" type="primary">glmU</name>
    <name evidence="22" type="ORF">SAMN02745975_00999</name>
</gene>
<dbReference type="GO" id="GO:0008360">
    <property type="term" value="P:regulation of cell shape"/>
    <property type="evidence" value="ECO:0007669"/>
    <property type="project" value="UniProtKB-KW"/>
</dbReference>
<feature type="active site" description="Proton acceptor" evidence="20">
    <location>
        <position position="364"/>
    </location>
</feature>
<dbReference type="GO" id="GO:0009245">
    <property type="term" value="P:lipid A biosynthetic process"/>
    <property type="evidence" value="ECO:0007669"/>
    <property type="project" value="UniProtKB-UniRule"/>
</dbReference>
<evidence type="ECO:0000256" key="17">
    <source>
        <dbReference type="ARBA" id="ARBA00048247"/>
    </source>
</evidence>
<evidence type="ECO:0000256" key="20">
    <source>
        <dbReference type="HAMAP-Rule" id="MF_01631"/>
    </source>
</evidence>
<dbReference type="GO" id="GO:0019134">
    <property type="term" value="F:glucosamine-1-phosphate N-acetyltransferase activity"/>
    <property type="evidence" value="ECO:0007669"/>
    <property type="project" value="UniProtKB-UniRule"/>
</dbReference>
<proteinExistence type="inferred from homology"/>
<feature type="region of interest" description="N-acetyltransferase" evidence="20">
    <location>
        <begin position="253"/>
        <end position="460"/>
    </location>
</feature>
<evidence type="ECO:0000313" key="23">
    <source>
        <dbReference type="Proteomes" id="UP000184536"/>
    </source>
</evidence>
<dbReference type="STRING" id="1121919.SAMN02745975_00999"/>
<dbReference type="GO" id="GO:0071555">
    <property type="term" value="P:cell wall organization"/>
    <property type="evidence" value="ECO:0007669"/>
    <property type="project" value="UniProtKB-KW"/>
</dbReference>
<evidence type="ECO:0000256" key="14">
    <source>
        <dbReference type="ARBA" id="ARBA00023268"/>
    </source>
</evidence>
<dbReference type="InterPro" id="IPR011004">
    <property type="entry name" value="Trimer_LpxA-like_sf"/>
</dbReference>
<feature type="binding site" evidence="20">
    <location>
        <position position="141"/>
    </location>
    <ligand>
        <name>UDP-N-acetyl-alpha-D-glucosamine</name>
        <dbReference type="ChEBI" id="CHEBI:57705"/>
    </ligand>
</feature>
<dbReference type="InterPro" id="IPR005882">
    <property type="entry name" value="Bifunctional_GlmU"/>
</dbReference>
<feature type="binding site" evidence="20">
    <location>
        <begin position="387"/>
        <end position="388"/>
    </location>
    <ligand>
        <name>acetyl-CoA</name>
        <dbReference type="ChEBI" id="CHEBI:57288"/>
    </ligand>
</feature>
<reference evidence="23" key="1">
    <citation type="submission" date="2016-11" db="EMBL/GenBank/DDBJ databases">
        <authorList>
            <person name="Varghese N."/>
            <person name="Submissions S."/>
        </authorList>
    </citation>
    <scope>NUCLEOTIDE SEQUENCE [LARGE SCALE GENOMIC DNA]</scope>
    <source>
        <strain evidence="23">DSM 17957</strain>
    </source>
</reference>
<feature type="domain" description="Nucleotidyl transferase" evidence="21">
    <location>
        <begin position="6"/>
        <end position="221"/>
    </location>
</feature>
<dbReference type="GO" id="GO:0003977">
    <property type="term" value="F:UDP-N-acetylglucosamine diphosphorylase activity"/>
    <property type="evidence" value="ECO:0007669"/>
    <property type="project" value="UniProtKB-UniRule"/>
</dbReference>
<feature type="binding site" evidence="20">
    <location>
        <position position="229"/>
    </location>
    <ligand>
        <name>Mg(2+)</name>
        <dbReference type="ChEBI" id="CHEBI:18420"/>
    </ligand>
</feature>
<dbReference type="PANTHER" id="PTHR43584">
    <property type="entry name" value="NUCLEOTIDYL TRANSFERASE"/>
    <property type="match status" value="1"/>
</dbReference>
<evidence type="ECO:0000313" key="22">
    <source>
        <dbReference type="EMBL" id="SHI96863.1"/>
    </source>
</evidence>
<protein>
    <recommendedName>
        <fullName evidence="20">Bifunctional protein GlmU</fullName>
    </recommendedName>
    <domain>
        <recommendedName>
            <fullName evidence="20">UDP-N-acetylglucosamine pyrophosphorylase</fullName>
            <ecNumber evidence="20">2.7.7.23</ecNumber>
        </recommendedName>
        <alternativeName>
            <fullName evidence="20">N-acetylglucosamine-1-phosphate uridyltransferase</fullName>
        </alternativeName>
    </domain>
    <domain>
        <recommendedName>
            <fullName evidence="20">Glucosamine-1-phosphate N-acetyltransferase</fullName>
            <ecNumber evidence="20">2.3.1.157</ecNumber>
        </recommendedName>
    </domain>
</protein>
<comment type="catalytic activity">
    <reaction evidence="17 20">
        <text>alpha-D-glucosamine 1-phosphate + acetyl-CoA = N-acetyl-alpha-D-glucosamine 1-phosphate + CoA + H(+)</text>
        <dbReference type="Rhea" id="RHEA:13725"/>
        <dbReference type="ChEBI" id="CHEBI:15378"/>
        <dbReference type="ChEBI" id="CHEBI:57287"/>
        <dbReference type="ChEBI" id="CHEBI:57288"/>
        <dbReference type="ChEBI" id="CHEBI:57776"/>
        <dbReference type="ChEBI" id="CHEBI:58516"/>
        <dbReference type="EC" id="2.3.1.157"/>
    </reaction>
</comment>
<comment type="pathway">
    <text evidence="2 20">Nucleotide-sugar biosynthesis; UDP-N-acetyl-alpha-D-glucosamine biosynthesis; N-acetyl-alpha-D-glucosamine 1-phosphate from alpha-D-glucosamine 6-phosphate (route II): step 2/2.</text>
</comment>
<dbReference type="InterPro" id="IPR001451">
    <property type="entry name" value="Hexapep"/>
</dbReference>
<evidence type="ECO:0000256" key="16">
    <source>
        <dbReference type="ARBA" id="ARBA00023316"/>
    </source>
</evidence>
<evidence type="ECO:0000256" key="13">
    <source>
        <dbReference type="ARBA" id="ARBA00022984"/>
    </source>
</evidence>
<sequence>MSKITAVILAAGAGTRMKSKLPKVLHPVGGKAMVEHVIDIAEEGIAAEKTILVIGHGADLVKKATGHRNVSFVLQEEQLGTGHAVMQTDHLLEEEGLVLLLYGDTPLIRGNVIQHLIDFHREGGFQATVLTAVMEDPTGYGRIVRDEDGRVMRIVEQKDATPEEKTIQEINSGIYCYESKFLKQALKELTNNNAQKEYYITDVVEILNRQGYKVGAFTIEDPTDIMGVNSRVQLAEAEEVMQMRILTGLMESGVTILDPKNTYIDKTVVIGRDTIIYPGAIIKGNTEIGEDCIIGHNSRIENCILKNRVEVQSSTLIDSFVEDDCHIGPYAYLRPNSKLGKHVKIGDFVEVKNSTIGDHSKASHLAYIGDGEVGKNVNIGCGVVFVNYDGKNKHKAVVEDNAFIGSNVNLVAPVTVEKNGYVATGSTITKTVPAGALSVARAKQENKQGWVERKGLLKKD</sequence>
<feature type="binding site" evidence="20">
    <location>
        <position position="367"/>
    </location>
    <ligand>
        <name>UDP-N-acetyl-alpha-D-glucosamine</name>
        <dbReference type="ChEBI" id="CHEBI:57705"/>
    </ligand>
</feature>
<keyword evidence="10 20" id="KW-0677">Repeat</keyword>
<dbReference type="EC" id="2.3.1.157" evidence="20"/>
<evidence type="ECO:0000256" key="9">
    <source>
        <dbReference type="ARBA" id="ARBA00022723"/>
    </source>
</evidence>
<evidence type="ECO:0000256" key="3">
    <source>
        <dbReference type="ARBA" id="ARBA00005208"/>
    </source>
</evidence>
<comment type="function">
    <text evidence="19 20">Catalyzes the last two sequential reactions in the de novo biosynthetic pathway for UDP-N-acetylglucosamine (UDP-GlcNAc). The C-terminal domain catalyzes the transfer of acetyl group from acetyl coenzyme A to glucosamine-1-phosphate (GlcN-1-P) to produce N-acetylglucosamine-1-phosphate (GlcNAc-1-P), which is converted into UDP-GlcNAc by the transfer of uridine 5-monophosphate (from uridine 5-triphosphate), a reaction catalyzed by the N-terminal domain.</text>
</comment>
<feature type="binding site" evidence="20">
    <location>
        <begin position="9"/>
        <end position="12"/>
    </location>
    <ligand>
        <name>UDP-N-acetyl-alpha-D-glucosamine</name>
        <dbReference type="ChEBI" id="CHEBI:57705"/>
    </ligand>
</feature>
<comment type="cofactor">
    <cofactor evidence="20">
        <name>Mg(2+)</name>
        <dbReference type="ChEBI" id="CHEBI:18420"/>
    </cofactor>
    <text evidence="20">Binds 1 Mg(2+) ion per subunit.</text>
</comment>
<comment type="subunit">
    <text evidence="20">Homotrimer.</text>
</comment>
<dbReference type="HAMAP" id="MF_01631">
    <property type="entry name" value="GlmU"/>
    <property type="match status" value="1"/>
</dbReference>
<feature type="binding site" evidence="20">
    <location>
        <begin position="102"/>
        <end position="104"/>
    </location>
    <ligand>
        <name>UDP-N-acetyl-alpha-D-glucosamine</name>
        <dbReference type="ChEBI" id="CHEBI:57705"/>
    </ligand>
</feature>
<dbReference type="PANTHER" id="PTHR43584:SF3">
    <property type="entry name" value="BIFUNCTIONAL PROTEIN GLMU"/>
    <property type="match status" value="1"/>
</dbReference>
<comment type="catalytic activity">
    <reaction evidence="18 20">
        <text>N-acetyl-alpha-D-glucosamine 1-phosphate + UTP + H(+) = UDP-N-acetyl-alpha-D-glucosamine + diphosphate</text>
        <dbReference type="Rhea" id="RHEA:13509"/>
        <dbReference type="ChEBI" id="CHEBI:15378"/>
        <dbReference type="ChEBI" id="CHEBI:33019"/>
        <dbReference type="ChEBI" id="CHEBI:46398"/>
        <dbReference type="ChEBI" id="CHEBI:57705"/>
        <dbReference type="ChEBI" id="CHEBI:57776"/>
        <dbReference type="EC" id="2.7.7.23"/>
    </reaction>
</comment>
<dbReference type="InterPro" id="IPR029044">
    <property type="entry name" value="Nucleotide-diphossugar_trans"/>
</dbReference>
<feature type="binding site" evidence="20">
    <location>
        <position position="229"/>
    </location>
    <ligand>
        <name>UDP-N-acetyl-alpha-D-glucosamine</name>
        <dbReference type="ChEBI" id="CHEBI:57705"/>
    </ligand>
</feature>
<dbReference type="SUPFAM" id="SSF53448">
    <property type="entry name" value="Nucleotide-diphospho-sugar transferases"/>
    <property type="match status" value="1"/>
</dbReference>
<evidence type="ECO:0000256" key="19">
    <source>
        <dbReference type="ARBA" id="ARBA00049628"/>
    </source>
</evidence>
<feature type="binding site" evidence="20">
    <location>
        <begin position="80"/>
        <end position="81"/>
    </location>
    <ligand>
        <name>UDP-N-acetyl-alpha-D-glucosamine</name>
        <dbReference type="ChEBI" id="CHEBI:57705"/>
    </ligand>
</feature>
<evidence type="ECO:0000256" key="5">
    <source>
        <dbReference type="ARBA" id="ARBA00007947"/>
    </source>
</evidence>
<name>A0A1M6FGT9_9FIRM</name>
<dbReference type="GO" id="GO:0009252">
    <property type="term" value="P:peptidoglycan biosynthetic process"/>
    <property type="evidence" value="ECO:0007669"/>
    <property type="project" value="UniProtKB-UniRule"/>
</dbReference>
<dbReference type="AlphaFoldDB" id="A0A1M6FGT9"/>
<feature type="region of interest" description="Pyrophosphorylase" evidence="20">
    <location>
        <begin position="1"/>
        <end position="231"/>
    </location>
</feature>
<comment type="pathway">
    <text evidence="20">Bacterial outer membrane biogenesis; LPS lipid A biosynthesis.</text>
</comment>
<organism evidence="22 23">
    <name type="scientific">Geosporobacter subterraneus DSM 17957</name>
    <dbReference type="NCBI Taxonomy" id="1121919"/>
    <lineage>
        <taxon>Bacteria</taxon>
        <taxon>Bacillati</taxon>
        <taxon>Bacillota</taxon>
        <taxon>Clostridia</taxon>
        <taxon>Peptostreptococcales</taxon>
        <taxon>Thermotaleaceae</taxon>
        <taxon>Geosporobacter</taxon>
    </lineage>
</organism>
<feature type="binding site" evidence="20">
    <location>
        <position position="23"/>
    </location>
    <ligand>
        <name>UDP-N-acetyl-alpha-D-glucosamine</name>
        <dbReference type="ChEBI" id="CHEBI:57705"/>
    </ligand>
</feature>
<dbReference type="CDD" id="cd02540">
    <property type="entry name" value="GT2_GlmU_N_bac"/>
    <property type="match status" value="1"/>
</dbReference>
<dbReference type="UniPathway" id="UPA00973"/>
<dbReference type="GO" id="GO:0006048">
    <property type="term" value="P:UDP-N-acetylglucosamine biosynthetic process"/>
    <property type="evidence" value="ECO:0007669"/>
    <property type="project" value="UniProtKB-UniPathway"/>
</dbReference>
<keyword evidence="11 20" id="KW-0460">Magnesium</keyword>
<keyword evidence="16 20" id="KW-0961">Cell wall biogenesis/degradation</keyword>
<evidence type="ECO:0000259" key="21">
    <source>
        <dbReference type="Pfam" id="PF00483"/>
    </source>
</evidence>
<feature type="binding site" evidence="20">
    <location>
        <position position="406"/>
    </location>
    <ligand>
        <name>acetyl-CoA</name>
        <dbReference type="ChEBI" id="CHEBI:57288"/>
    </ligand>
</feature>
<dbReference type="GO" id="GO:0000287">
    <property type="term" value="F:magnesium ion binding"/>
    <property type="evidence" value="ECO:0007669"/>
    <property type="project" value="UniProtKB-UniRule"/>
</dbReference>
<dbReference type="UniPathway" id="UPA00113">
    <property type="reaction ID" value="UER00532"/>
</dbReference>
<dbReference type="Proteomes" id="UP000184536">
    <property type="component" value="Unassembled WGS sequence"/>
</dbReference>
<dbReference type="NCBIfam" id="TIGR01173">
    <property type="entry name" value="glmU"/>
    <property type="match status" value="1"/>
</dbReference>
<keyword evidence="23" id="KW-1185">Reference proteome</keyword>
<dbReference type="EMBL" id="FQZV01000011">
    <property type="protein sequence ID" value="SHI96863.1"/>
    <property type="molecule type" value="Genomic_DNA"/>
</dbReference>
<dbReference type="InterPro" id="IPR050065">
    <property type="entry name" value="GlmU-like"/>
</dbReference>
<dbReference type="EC" id="2.7.7.23" evidence="20"/>